<comment type="similarity">
    <text evidence="1 12">Belongs to the helicase family. DnaB subfamily.</text>
</comment>
<name>A0A7W2AJ64_9BACL</name>
<evidence type="ECO:0000259" key="13">
    <source>
        <dbReference type="PROSITE" id="PS51199"/>
    </source>
</evidence>
<dbReference type="SUPFAM" id="SSF52540">
    <property type="entry name" value="P-loop containing nucleoside triphosphate hydrolases"/>
    <property type="match status" value="1"/>
</dbReference>
<evidence type="ECO:0000256" key="10">
    <source>
        <dbReference type="ARBA" id="ARBA00048954"/>
    </source>
</evidence>
<comment type="catalytic activity">
    <reaction evidence="10 12">
        <text>ATP + H2O = ADP + phosphate + H(+)</text>
        <dbReference type="Rhea" id="RHEA:13065"/>
        <dbReference type="ChEBI" id="CHEBI:15377"/>
        <dbReference type="ChEBI" id="CHEBI:15378"/>
        <dbReference type="ChEBI" id="CHEBI:30616"/>
        <dbReference type="ChEBI" id="CHEBI:43474"/>
        <dbReference type="ChEBI" id="CHEBI:456216"/>
        <dbReference type="EC" id="5.6.2.3"/>
    </reaction>
</comment>
<dbReference type="NCBIfam" id="TIGR00665">
    <property type="entry name" value="DnaB"/>
    <property type="match status" value="1"/>
</dbReference>
<sequence length="444" mass="50617">MDDLQLAYDIELEKTIVGTMITEPSCIAELVGLAPENFTNTTIRKLFGEILRLWNENEELVNLDSLTLFADKQGMNLTILNELISKALPTAHIIKFYADRLEALTSLREAGRLGRQLLSIQSLRAKEDIREALNQAELRMTNITTKTIQNDTLKPFDDVLAEVNEELLDNYESGKGITGIPSGFTDLDRATSGFQRQDLIILAARPSMGKSAFALNVATKMAIEQKKKVAFFNLEMSRKQMAYRMIASCGHINLLKLRSGKLNEDEFYRYTETISELSMTINKNLWLDEQAGITVPEIKAKARKIQREHGLDCIIIDYLGLIEGIKGEYSNRVEEVSKNSRLLKLMAKELNVPVICLCQLSRAVEQRQDKRPMLSDLRESGSIEQDADLVMFLYRDEYYNEDSDRKNIAELIIGKQRNGPTGTIELLFMKDYNKFLPLERRLEE</sequence>
<reference evidence="14 15" key="1">
    <citation type="submission" date="2020-07" db="EMBL/GenBank/DDBJ databases">
        <authorList>
            <person name="Feng H."/>
        </authorList>
    </citation>
    <scope>NUCLEOTIDE SEQUENCE [LARGE SCALE GENOMIC DNA]</scope>
    <source>
        <strain evidence="15">s-11</strain>
    </source>
</reference>
<dbReference type="InterPro" id="IPR027417">
    <property type="entry name" value="P-loop_NTPase"/>
</dbReference>
<dbReference type="FunFam" id="3.40.50.300:FF:000076">
    <property type="entry name" value="Replicative DNA helicase"/>
    <property type="match status" value="1"/>
</dbReference>
<dbReference type="Pfam" id="PF03796">
    <property type="entry name" value="DnaB_C"/>
    <property type="match status" value="1"/>
</dbReference>
<accession>A0A7W2AJ64</accession>
<dbReference type="SUPFAM" id="SSF48024">
    <property type="entry name" value="N-terminal domain of DnaB helicase"/>
    <property type="match status" value="1"/>
</dbReference>
<gene>
    <name evidence="14" type="primary">dnaB</name>
    <name evidence="14" type="ORF">H1164_16760</name>
</gene>
<dbReference type="InterPro" id="IPR007692">
    <property type="entry name" value="DNA_helicase_DnaB"/>
</dbReference>
<evidence type="ECO:0000313" key="14">
    <source>
        <dbReference type="EMBL" id="MBA4544486.1"/>
    </source>
</evidence>
<dbReference type="Proteomes" id="UP000530514">
    <property type="component" value="Unassembled WGS sequence"/>
</dbReference>
<dbReference type="AlphaFoldDB" id="A0A7W2AJ64"/>
<evidence type="ECO:0000256" key="4">
    <source>
        <dbReference type="ARBA" id="ARBA00022741"/>
    </source>
</evidence>
<keyword evidence="7 12" id="KW-0067">ATP-binding</keyword>
<evidence type="ECO:0000256" key="6">
    <source>
        <dbReference type="ARBA" id="ARBA00022806"/>
    </source>
</evidence>
<dbReference type="InterPro" id="IPR016136">
    <property type="entry name" value="DNA_helicase_N/primase_C"/>
</dbReference>
<evidence type="ECO:0000256" key="12">
    <source>
        <dbReference type="RuleBase" id="RU362085"/>
    </source>
</evidence>
<dbReference type="InterPro" id="IPR007694">
    <property type="entry name" value="DNA_helicase_DnaB-like_C"/>
</dbReference>
<evidence type="ECO:0000256" key="1">
    <source>
        <dbReference type="ARBA" id="ARBA00008428"/>
    </source>
</evidence>
<dbReference type="GO" id="GO:0043139">
    <property type="term" value="F:5'-3' DNA helicase activity"/>
    <property type="evidence" value="ECO:0007669"/>
    <property type="project" value="UniProtKB-EC"/>
</dbReference>
<evidence type="ECO:0000256" key="11">
    <source>
        <dbReference type="NCBIfam" id="TIGR00665"/>
    </source>
</evidence>
<evidence type="ECO:0000256" key="9">
    <source>
        <dbReference type="ARBA" id="ARBA00023235"/>
    </source>
</evidence>
<keyword evidence="4 12" id="KW-0547">Nucleotide-binding</keyword>
<keyword evidence="2 12" id="KW-0639">Primosome</keyword>
<dbReference type="GO" id="GO:0042802">
    <property type="term" value="F:identical protein binding"/>
    <property type="evidence" value="ECO:0007669"/>
    <property type="project" value="UniProtKB-ARBA"/>
</dbReference>
<dbReference type="GO" id="GO:0003677">
    <property type="term" value="F:DNA binding"/>
    <property type="evidence" value="ECO:0007669"/>
    <property type="project" value="UniProtKB-UniRule"/>
</dbReference>
<dbReference type="OrthoDB" id="2987198at2"/>
<evidence type="ECO:0000256" key="7">
    <source>
        <dbReference type="ARBA" id="ARBA00022840"/>
    </source>
</evidence>
<organism evidence="14 15">
    <name type="scientific">Thermoactinomyces daqus</name>
    <dbReference type="NCBI Taxonomy" id="1329516"/>
    <lineage>
        <taxon>Bacteria</taxon>
        <taxon>Bacillati</taxon>
        <taxon>Bacillota</taxon>
        <taxon>Bacilli</taxon>
        <taxon>Bacillales</taxon>
        <taxon>Thermoactinomycetaceae</taxon>
        <taxon>Thermoactinomyces</taxon>
    </lineage>
</organism>
<feature type="domain" description="SF4 helicase" evidence="13">
    <location>
        <begin position="173"/>
        <end position="442"/>
    </location>
</feature>
<dbReference type="PROSITE" id="PS51199">
    <property type="entry name" value="SF4_HELICASE"/>
    <property type="match status" value="1"/>
</dbReference>
<keyword evidence="15" id="KW-1185">Reference proteome</keyword>
<comment type="caution">
    <text evidence="14">The sequence shown here is derived from an EMBL/GenBank/DDBJ whole genome shotgun (WGS) entry which is preliminary data.</text>
</comment>
<keyword evidence="6 12" id="KW-0347">Helicase</keyword>
<dbReference type="GO" id="GO:1990077">
    <property type="term" value="C:primosome complex"/>
    <property type="evidence" value="ECO:0007669"/>
    <property type="project" value="UniProtKB-UniRule"/>
</dbReference>
<evidence type="ECO:0000256" key="8">
    <source>
        <dbReference type="ARBA" id="ARBA00023125"/>
    </source>
</evidence>
<dbReference type="Gene3D" id="3.40.50.300">
    <property type="entry name" value="P-loop containing nucleotide triphosphate hydrolases"/>
    <property type="match status" value="1"/>
</dbReference>
<dbReference type="GO" id="GO:0006269">
    <property type="term" value="P:DNA replication, synthesis of primer"/>
    <property type="evidence" value="ECO:0007669"/>
    <property type="project" value="UniProtKB-UniRule"/>
</dbReference>
<keyword evidence="9" id="KW-0413">Isomerase</keyword>
<dbReference type="InterPro" id="IPR036185">
    <property type="entry name" value="DNA_heli_DnaB-like_N_sf"/>
</dbReference>
<dbReference type="InterPro" id="IPR007693">
    <property type="entry name" value="DNA_helicase_DnaB-like_N"/>
</dbReference>
<evidence type="ECO:0000256" key="5">
    <source>
        <dbReference type="ARBA" id="ARBA00022801"/>
    </source>
</evidence>
<keyword evidence="8 12" id="KW-0238">DNA-binding</keyword>
<dbReference type="Gene3D" id="1.10.860.10">
    <property type="entry name" value="DNAb Helicase, Chain A"/>
    <property type="match status" value="1"/>
</dbReference>
<dbReference type="EC" id="5.6.2.3" evidence="11 12"/>
<dbReference type="Pfam" id="PF00772">
    <property type="entry name" value="DnaB"/>
    <property type="match status" value="1"/>
</dbReference>
<keyword evidence="3 12" id="KW-0235">DNA replication</keyword>
<keyword evidence="5 12" id="KW-0378">Hydrolase</keyword>
<dbReference type="GO" id="GO:0005524">
    <property type="term" value="F:ATP binding"/>
    <property type="evidence" value="ECO:0007669"/>
    <property type="project" value="UniProtKB-UniRule"/>
</dbReference>
<protein>
    <recommendedName>
        <fullName evidence="11 12">Replicative DNA helicase</fullName>
        <ecNumber evidence="11 12">5.6.2.3</ecNumber>
    </recommendedName>
</protein>
<dbReference type="PANTHER" id="PTHR30153">
    <property type="entry name" value="REPLICATIVE DNA HELICASE DNAB"/>
    <property type="match status" value="1"/>
</dbReference>
<comment type="function">
    <text evidence="12">The main replicative DNA helicase, it participates in initiation and elongation during chromosome replication. Travels ahead of the DNA replisome, separating dsDNA into templates for DNA synthesis. A processive ATP-dependent 5'-3' DNA helicase it has DNA-dependent ATPase activity.</text>
</comment>
<dbReference type="RefSeq" id="WP_033099399.1">
    <property type="nucleotide sequence ID" value="NZ_JACEIP010000042.1"/>
</dbReference>
<proteinExistence type="inferred from homology"/>
<evidence type="ECO:0000256" key="2">
    <source>
        <dbReference type="ARBA" id="ARBA00022515"/>
    </source>
</evidence>
<evidence type="ECO:0000313" key="15">
    <source>
        <dbReference type="Proteomes" id="UP000530514"/>
    </source>
</evidence>
<dbReference type="PANTHER" id="PTHR30153:SF2">
    <property type="entry name" value="REPLICATIVE DNA HELICASE"/>
    <property type="match status" value="1"/>
</dbReference>
<dbReference type="CDD" id="cd00984">
    <property type="entry name" value="DnaB_C"/>
    <property type="match status" value="1"/>
</dbReference>
<evidence type="ECO:0000256" key="3">
    <source>
        <dbReference type="ARBA" id="ARBA00022705"/>
    </source>
</evidence>
<dbReference type="GO" id="GO:0005829">
    <property type="term" value="C:cytosol"/>
    <property type="evidence" value="ECO:0007669"/>
    <property type="project" value="TreeGrafter"/>
</dbReference>
<dbReference type="EMBL" id="JACEIP010000042">
    <property type="protein sequence ID" value="MBA4544486.1"/>
    <property type="molecule type" value="Genomic_DNA"/>
</dbReference>
<dbReference type="GO" id="GO:0016787">
    <property type="term" value="F:hydrolase activity"/>
    <property type="evidence" value="ECO:0007669"/>
    <property type="project" value="UniProtKB-KW"/>
</dbReference>